<dbReference type="GO" id="GO:0030955">
    <property type="term" value="F:potassium ion binding"/>
    <property type="evidence" value="ECO:0007669"/>
    <property type="project" value="UniProtKB-UniRule"/>
</dbReference>
<dbReference type="InterPro" id="IPR015795">
    <property type="entry name" value="Pyrv_Knase_C"/>
</dbReference>
<dbReference type="Pfam" id="PF02887">
    <property type="entry name" value="PK_C"/>
    <property type="match status" value="1"/>
</dbReference>
<evidence type="ECO:0000256" key="8">
    <source>
        <dbReference type="ARBA" id="ARBA00022777"/>
    </source>
</evidence>
<keyword evidence="8 14" id="KW-0418">Kinase</keyword>
<dbReference type="KEGG" id="buy:D8S85_07355"/>
<evidence type="ECO:0000256" key="6">
    <source>
        <dbReference type="ARBA" id="ARBA00022723"/>
    </source>
</evidence>
<dbReference type="InterPro" id="IPR015813">
    <property type="entry name" value="Pyrv/PenolPyrv_kinase-like_dom"/>
</dbReference>
<evidence type="ECO:0000259" key="16">
    <source>
        <dbReference type="Pfam" id="PF02887"/>
    </source>
</evidence>
<name>A0A3Q9IX07_9BACT</name>
<dbReference type="PANTHER" id="PTHR11817">
    <property type="entry name" value="PYRUVATE KINASE"/>
    <property type="match status" value="1"/>
</dbReference>
<keyword evidence="12 17" id="KW-0670">Pyruvate</keyword>
<evidence type="ECO:0000256" key="9">
    <source>
        <dbReference type="ARBA" id="ARBA00022840"/>
    </source>
</evidence>
<sequence>MKKTKIVATISDKRCEVEFLEKLYRAGMNVVRLNTAHQDMEQALKVVENVRKVSDNIAILIDTKGPEVRTMLMDEPMHVDRGETVYLTGDPELKMDGKLIHVSYPYFAEDIKVGDKVLVDDGDVELVVVEKKDHYLEMMVTNEAVIKNRKSVNVPGASLKLESLSGKDRAFIDFAIDNNLDFIAHSFVRNKEDVMAIQAILDARGSKIKVIAKIENQEGVDNIDEILDYAYGVMVARGDLGIEIEAEKIPKIQRYIVKKCIESKKPVIIATQMLHTMIEHPRPTRAEISDIANAIYMGTDAIMLSGETAYGAYPEEAVNVMREVAEENEGTVPPDAGRSLVRINNEITAALARSAVKTALMLPIKAIVVDTLSGRTARYLSAFRSDLPVYARCYNERVMRELALSFGVYPYYTEKPMSRDEFMNDLPEMLMQNGIKADDYVVVVGGSFGHGKGASFIEVCKIGEIR</sequence>
<dbReference type="RefSeq" id="WP_106625008.1">
    <property type="nucleotide sequence ID" value="NZ_CP032819.1"/>
</dbReference>
<dbReference type="InterPro" id="IPR040442">
    <property type="entry name" value="Pyrv_kinase-like_dom_sf"/>
</dbReference>
<dbReference type="AlphaFoldDB" id="A0A3Q9IX07"/>
<dbReference type="InterPro" id="IPR015793">
    <property type="entry name" value="Pyrv_Knase_brl"/>
</dbReference>
<organism evidence="17 18">
    <name type="scientific">Butyricimonas faecalis</name>
    <dbReference type="NCBI Taxonomy" id="2093856"/>
    <lineage>
        <taxon>Bacteria</taxon>
        <taxon>Pseudomonadati</taxon>
        <taxon>Bacteroidota</taxon>
        <taxon>Bacteroidia</taxon>
        <taxon>Bacteroidales</taxon>
        <taxon>Odoribacteraceae</taxon>
        <taxon>Butyricimonas</taxon>
    </lineage>
</organism>
<reference evidence="17 18" key="1">
    <citation type="submission" date="2018-10" db="EMBL/GenBank/DDBJ databases">
        <title>Butyricimonas faecalis sp. nov., isolated from human faeces and emended description of the genus Butyricimonas.</title>
        <authorList>
            <person name="Le Roy T."/>
            <person name="Van der Smissen P."/>
            <person name="Paquot A."/>
            <person name="Delzenne N."/>
            <person name="Muccioli G."/>
            <person name="Collet J.-F."/>
            <person name="Cani P.D."/>
        </authorList>
    </citation>
    <scope>NUCLEOTIDE SEQUENCE [LARGE SCALE GENOMIC DNA]</scope>
    <source>
        <strain evidence="17 18">H184</strain>
    </source>
</reference>
<dbReference type="InterPro" id="IPR036918">
    <property type="entry name" value="Pyrv_Knase_C_sf"/>
</dbReference>
<dbReference type="GO" id="GO:0005524">
    <property type="term" value="F:ATP binding"/>
    <property type="evidence" value="ECO:0007669"/>
    <property type="project" value="UniProtKB-KW"/>
</dbReference>
<evidence type="ECO:0000256" key="2">
    <source>
        <dbReference type="ARBA" id="ARBA00004997"/>
    </source>
</evidence>
<comment type="pathway">
    <text evidence="2 14">Carbohydrate degradation; glycolysis; pyruvate from D-glyceraldehyde 3-phosphate: step 5/5.</text>
</comment>
<dbReference type="Proteomes" id="UP000270673">
    <property type="component" value="Chromosome"/>
</dbReference>
<evidence type="ECO:0000256" key="5">
    <source>
        <dbReference type="ARBA" id="ARBA00022679"/>
    </source>
</evidence>
<dbReference type="UniPathway" id="UPA00109">
    <property type="reaction ID" value="UER00188"/>
</dbReference>
<dbReference type="FunFam" id="2.40.33.10:FF:000001">
    <property type="entry name" value="Pyruvate kinase"/>
    <property type="match status" value="1"/>
</dbReference>
<keyword evidence="6" id="KW-0479">Metal-binding</keyword>
<dbReference type="SUPFAM" id="SSF51621">
    <property type="entry name" value="Phosphoenolpyruvate/pyruvate domain"/>
    <property type="match status" value="1"/>
</dbReference>
<dbReference type="GO" id="GO:0000287">
    <property type="term" value="F:magnesium ion binding"/>
    <property type="evidence" value="ECO:0007669"/>
    <property type="project" value="UniProtKB-UniRule"/>
</dbReference>
<dbReference type="InterPro" id="IPR018209">
    <property type="entry name" value="Pyrv_Knase_AS"/>
</dbReference>
<feature type="domain" description="Pyruvate kinase barrel" evidence="15">
    <location>
        <begin position="1"/>
        <end position="318"/>
    </location>
</feature>
<evidence type="ECO:0000256" key="4">
    <source>
        <dbReference type="ARBA" id="ARBA00012142"/>
    </source>
</evidence>
<evidence type="ECO:0000256" key="7">
    <source>
        <dbReference type="ARBA" id="ARBA00022741"/>
    </source>
</evidence>
<dbReference type="PROSITE" id="PS00110">
    <property type="entry name" value="PYRUVATE_KINASE"/>
    <property type="match status" value="1"/>
</dbReference>
<dbReference type="Gene3D" id="2.40.33.10">
    <property type="entry name" value="PK beta-barrel domain-like"/>
    <property type="match status" value="1"/>
</dbReference>
<dbReference type="NCBIfam" id="TIGR01064">
    <property type="entry name" value="pyruv_kin"/>
    <property type="match status" value="1"/>
</dbReference>
<evidence type="ECO:0000256" key="13">
    <source>
        <dbReference type="NCBIfam" id="TIGR01064"/>
    </source>
</evidence>
<dbReference type="GO" id="GO:0016301">
    <property type="term" value="F:kinase activity"/>
    <property type="evidence" value="ECO:0007669"/>
    <property type="project" value="UniProtKB-KW"/>
</dbReference>
<dbReference type="NCBIfam" id="NF004491">
    <property type="entry name" value="PRK05826.1"/>
    <property type="match status" value="1"/>
</dbReference>
<evidence type="ECO:0000313" key="18">
    <source>
        <dbReference type="Proteomes" id="UP000270673"/>
    </source>
</evidence>
<dbReference type="Gene3D" id="3.20.20.60">
    <property type="entry name" value="Phosphoenolpyruvate-binding domains"/>
    <property type="match status" value="1"/>
</dbReference>
<proteinExistence type="inferred from homology"/>
<accession>A0A3Q9IX07</accession>
<dbReference type="SUPFAM" id="SSF52935">
    <property type="entry name" value="PK C-terminal domain-like"/>
    <property type="match status" value="1"/>
</dbReference>
<evidence type="ECO:0000259" key="15">
    <source>
        <dbReference type="Pfam" id="PF00224"/>
    </source>
</evidence>
<dbReference type="PRINTS" id="PR01050">
    <property type="entry name" value="PYRUVTKNASE"/>
</dbReference>
<dbReference type="InterPro" id="IPR001697">
    <property type="entry name" value="Pyr_Knase"/>
</dbReference>
<dbReference type="OrthoDB" id="9812123at2"/>
<feature type="domain" description="Pyruvate kinase C-terminal" evidence="16">
    <location>
        <begin position="350"/>
        <end position="458"/>
    </location>
</feature>
<comment type="cofactor">
    <cofactor evidence="1">
        <name>K(+)</name>
        <dbReference type="ChEBI" id="CHEBI:29103"/>
    </cofactor>
</comment>
<keyword evidence="11 14" id="KW-0324">Glycolysis</keyword>
<evidence type="ECO:0000256" key="1">
    <source>
        <dbReference type="ARBA" id="ARBA00001958"/>
    </source>
</evidence>
<evidence type="ECO:0000256" key="11">
    <source>
        <dbReference type="ARBA" id="ARBA00023152"/>
    </source>
</evidence>
<evidence type="ECO:0000313" key="17">
    <source>
        <dbReference type="EMBL" id="AZS31927.1"/>
    </source>
</evidence>
<keyword evidence="18" id="KW-1185">Reference proteome</keyword>
<keyword evidence="7" id="KW-0547">Nucleotide-binding</keyword>
<evidence type="ECO:0000256" key="3">
    <source>
        <dbReference type="ARBA" id="ARBA00008663"/>
    </source>
</evidence>
<dbReference type="InterPro" id="IPR011037">
    <property type="entry name" value="Pyrv_Knase-like_insert_dom_sf"/>
</dbReference>
<dbReference type="SUPFAM" id="SSF50800">
    <property type="entry name" value="PK beta-barrel domain-like"/>
    <property type="match status" value="1"/>
</dbReference>
<dbReference type="Gene3D" id="3.40.1380.20">
    <property type="entry name" value="Pyruvate kinase, C-terminal domain"/>
    <property type="match status" value="1"/>
</dbReference>
<comment type="catalytic activity">
    <reaction evidence="14">
        <text>pyruvate + ATP = phosphoenolpyruvate + ADP + H(+)</text>
        <dbReference type="Rhea" id="RHEA:18157"/>
        <dbReference type="ChEBI" id="CHEBI:15361"/>
        <dbReference type="ChEBI" id="CHEBI:15378"/>
        <dbReference type="ChEBI" id="CHEBI:30616"/>
        <dbReference type="ChEBI" id="CHEBI:58702"/>
        <dbReference type="ChEBI" id="CHEBI:456216"/>
        <dbReference type="EC" id="2.7.1.40"/>
    </reaction>
</comment>
<keyword evidence="10 14" id="KW-0460">Magnesium</keyword>
<evidence type="ECO:0000256" key="12">
    <source>
        <dbReference type="ARBA" id="ARBA00023317"/>
    </source>
</evidence>
<dbReference type="InterPro" id="IPR015806">
    <property type="entry name" value="Pyrv_Knase_insert_dom_sf"/>
</dbReference>
<comment type="similarity">
    <text evidence="3 14">Belongs to the pyruvate kinase family.</text>
</comment>
<dbReference type="GO" id="GO:0004743">
    <property type="term" value="F:pyruvate kinase activity"/>
    <property type="evidence" value="ECO:0007669"/>
    <property type="project" value="UniProtKB-UniRule"/>
</dbReference>
<gene>
    <name evidence="17" type="primary">pyk</name>
    <name evidence="17" type="ORF">D8S85_07355</name>
</gene>
<dbReference type="Pfam" id="PF00224">
    <property type="entry name" value="PK"/>
    <property type="match status" value="1"/>
</dbReference>
<evidence type="ECO:0000256" key="10">
    <source>
        <dbReference type="ARBA" id="ARBA00022842"/>
    </source>
</evidence>
<evidence type="ECO:0000256" key="14">
    <source>
        <dbReference type="RuleBase" id="RU000504"/>
    </source>
</evidence>
<dbReference type="EMBL" id="CP032819">
    <property type="protein sequence ID" value="AZS31927.1"/>
    <property type="molecule type" value="Genomic_DNA"/>
</dbReference>
<keyword evidence="9" id="KW-0067">ATP-binding</keyword>
<protein>
    <recommendedName>
        <fullName evidence="4 13">Pyruvate kinase</fullName>
        <ecNumber evidence="4 13">2.7.1.40</ecNumber>
    </recommendedName>
</protein>
<dbReference type="EC" id="2.7.1.40" evidence="4 13"/>
<keyword evidence="5 14" id="KW-0808">Transferase</keyword>